<keyword evidence="3" id="KW-1185">Reference proteome</keyword>
<gene>
    <name evidence="1" type="ORF">SAMN02745148_03246</name>
    <name evidence="2" type="ORF">SAMN02745148_03619</name>
</gene>
<proteinExistence type="predicted"/>
<organism evidence="2 3">
    <name type="scientific">Modicisalibacter ilicicola DSM 19980</name>
    <dbReference type="NCBI Taxonomy" id="1121942"/>
    <lineage>
        <taxon>Bacteria</taxon>
        <taxon>Pseudomonadati</taxon>
        <taxon>Pseudomonadota</taxon>
        <taxon>Gammaproteobacteria</taxon>
        <taxon>Oceanospirillales</taxon>
        <taxon>Halomonadaceae</taxon>
        <taxon>Modicisalibacter</taxon>
    </lineage>
</organism>
<dbReference type="EMBL" id="FQUJ01000018">
    <property type="protein sequence ID" value="SHF67285.1"/>
    <property type="molecule type" value="Genomic_DNA"/>
</dbReference>
<dbReference type="AlphaFoldDB" id="A0A1M5ESJ6"/>
<dbReference type="Proteomes" id="UP000184346">
    <property type="component" value="Unassembled WGS sequence"/>
</dbReference>
<accession>A0A1M5ESJ6</accession>
<evidence type="ECO:0000313" key="2">
    <source>
        <dbReference type="EMBL" id="SHF82199.1"/>
    </source>
</evidence>
<dbReference type="STRING" id="1121942.SAMN02745148_03246"/>
<evidence type="ECO:0000313" key="3">
    <source>
        <dbReference type="Proteomes" id="UP000184346"/>
    </source>
</evidence>
<evidence type="ECO:0008006" key="4">
    <source>
        <dbReference type="Google" id="ProtNLM"/>
    </source>
</evidence>
<evidence type="ECO:0000313" key="1">
    <source>
        <dbReference type="EMBL" id="SHF67285.1"/>
    </source>
</evidence>
<protein>
    <recommendedName>
        <fullName evidence="4">Cation transporter</fullName>
    </recommendedName>
</protein>
<reference evidence="2 3" key="1">
    <citation type="submission" date="2016-11" db="EMBL/GenBank/DDBJ databases">
        <authorList>
            <person name="Jaros S."/>
            <person name="Januszkiewicz K."/>
            <person name="Wedrychowicz H."/>
        </authorList>
    </citation>
    <scope>NUCLEOTIDE SEQUENCE [LARGE SCALE GENOMIC DNA]</scope>
    <source>
        <strain evidence="2 3">DSM 19980</strain>
    </source>
</reference>
<dbReference type="RefSeq" id="WP_035557720.1">
    <property type="nucleotide sequence ID" value="NZ_FQUJ01000025.1"/>
</dbReference>
<dbReference type="EMBL" id="FQUJ01000025">
    <property type="protein sequence ID" value="SHF82199.1"/>
    <property type="molecule type" value="Genomic_DNA"/>
</dbReference>
<dbReference type="OrthoDB" id="5822659at2"/>
<sequence>MHQEHRLGVSEANLVTRKLKLEPCSQRELEIALQEIDQLYGLDSVAFDENKRMLRLAYDASRICIECVEEVLTRHSIDISHGWWNRFKEDHYRFVDQNIKDNAAKDPWSCH</sequence>
<name>A0A1M5ESJ6_9GAMM</name>